<accession>A0ABQ9JTY3</accession>
<keyword evidence="3" id="KW-0949">S-adenosyl-L-methionine</keyword>
<protein>
    <recommendedName>
        <fullName evidence="4">SET domain-containing protein</fullName>
    </recommendedName>
</protein>
<dbReference type="PANTHER" id="PTHR46165">
    <property type="entry name" value="SET AND MYND DOMAIN-CONTAINING PROTEIN 4"/>
    <property type="match status" value="1"/>
</dbReference>
<dbReference type="Gene3D" id="6.10.140.2220">
    <property type="match status" value="1"/>
</dbReference>
<evidence type="ECO:0000256" key="1">
    <source>
        <dbReference type="ARBA" id="ARBA00022603"/>
    </source>
</evidence>
<evidence type="ECO:0000256" key="3">
    <source>
        <dbReference type="ARBA" id="ARBA00022691"/>
    </source>
</evidence>
<name>A0ABQ9JTY3_9CUCU</name>
<proteinExistence type="predicted"/>
<keyword evidence="1" id="KW-0489">Methyltransferase</keyword>
<dbReference type="Proteomes" id="UP001162164">
    <property type="component" value="Unassembled WGS sequence"/>
</dbReference>
<gene>
    <name evidence="5" type="ORF">NQ317_004032</name>
</gene>
<dbReference type="InterPro" id="IPR001214">
    <property type="entry name" value="SET_dom"/>
</dbReference>
<reference evidence="5" key="1">
    <citation type="journal article" date="2023" name="Insect Mol. Biol.">
        <title>Genome sequencing provides insights into the evolution of gene families encoding plant cell wall-degrading enzymes in longhorned beetles.</title>
        <authorList>
            <person name="Shin N.R."/>
            <person name="Okamura Y."/>
            <person name="Kirsch R."/>
            <person name="Pauchet Y."/>
        </authorList>
    </citation>
    <scope>NUCLEOTIDE SEQUENCE</scope>
    <source>
        <strain evidence="5">MMC_N1</strain>
    </source>
</reference>
<evidence type="ECO:0000313" key="5">
    <source>
        <dbReference type="EMBL" id="KAJ8981296.1"/>
    </source>
</evidence>
<organism evidence="5 6">
    <name type="scientific">Molorchus minor</name>
    <dbReference type="NCBI Taxonomy" id="1323400"/>
    <lineage>
        <taxon>Eukaryota</taxon>
        <taxon>Metazoa</taxon>
        <taxon>Ecdysozoa</taxon>
        <taxon>Arthropoda</taxon>
        <taxon>Hexapoda</taxon>
        <taxon>Insecta</taxon>
        <taxon>Pterygota</taxon>
        <taxon>Neoptera</taxon>
        <taxon>Endopterygota</taxon>
        <taxon>Coleoptera</taxon>
        <taxon>Polyphaga</taxon>
        <taxon>Cucujiformia</taxon>
        <taxon>Chrysomeloidea</taxon>
        <taxon>Cerambycidae</taxon>
        <taxon>Lamiinae</taxon>
        <taxon>Monochamini</taxon>
        <taxon>Molorchus</taxon>
    </lineage>
</organism>
<dbReference type="InterPro" id="IPR052097">
    <property type="entry name" value="SET-MYND_domain_protein"/>
</dbReference>
<dbReference type="Pfam" id="PF00856">
    <property type="entry name" value="SET"/>
    <property type="match status" value="1"/>
</dbReference>
<dbReference type="InterPro" id="IPR046341">
    <property type="entry name" value="SET_dom_sf"/>
</dbReference>
<sequence length="766" mass="88924">MPISYTFKINSSKGRCLIAEYGFPKAEYIIVEKPTVLQINPLCSCVGNPESSLYRCHNCGKACRKFFTLGKIKWEEYNLYNMNCHDIAKCILDLVQVNVNLCFPIKSVANRKHGLKWFNDRLREMRYELHQSRKTFNASKSDENWKIYSDKRKIYKKAIKEVKREAYKNEILSADNKSKAIWKLMNNERNNNKKSSIDSTITPVKALLAMLKFVVEGFDEGVSTTATMCDLTKAFDCVNVDILKSKLEYYGIREGTSEGTFTFLLKDNKGGNKRFFYTEVSVTEVSNDDEINKLTQAILAKIVLQIRYNISEMQGANLNFCKIPGCDGCNICIFCTRECLYEAYKNYHRYECYGIQRHFWSMDDTDYSYLSLRIMLYGARKKFETDPIGTCYGNKENNYPYIYKLESHFNKLSLLQINEILYSSVRNLVYLMKKTTFFNQYNKENYDLNDLYLYVGGLLVKHYSQAKNNCLHLVLYNLPAGFGLNVISGKGKAICPTIALLNHACSPNATIIVYEQYIVVKTLRRIKMGEEITVCYSEVDPLLPLLDRQVITEELLQFRCTCCFCEYERIWAEAPFKCEKCKTGRVKETDLKQGKCMGYCIKYQVLDRATFAVEHLLRIAECYSSIFPPNSWYFIEVYRLLYEKLSLAGVILMIFAYEKQLLLELKIVNLQNKRFYTSKAVGGKLFMTSSKRSICIARLYVFFISHFYVNEPCTLENLKKNITDEIREIDVEHLLDITNNNFHLCVQKCSGYLSNIRVQLIAKGYA</sequence>
<evidence type="ECO:0000256" key="2">
    <source>
        <dbReference type="ARBA" id="ARBA00022679"/>
    </source>
</evidence>
<evidence type="ECO:0000259" key="4">
    <source>
        <dbReference type="PROSITE" id="PS50280"/>
    </source>
</evidence>
<dbReference type="PROSITE" id="PS50280">
    <property type="entry name" value="SET"/>
    <property type="match status" value="1"/>
</dbReference>
<dbReference type="SUPFAM" id="SSF82199">
    <property type="entry name" value="SET domain"/>
    <property type="match status" value="1"/>
</dbReference>
<dbReference type="Gene3D" id="1.10.220.160">
    <property type="match status" value="1"/>
</dbReference>
<keyword evidence="6" id="KW-1185">Reference proteome</keyword>
<comment type="caution">
    <text evidence="5">The sequence shown here is derived from an EMBL/GenBank/DDBJ whole genome shotgun (WGS) entry which is preliminary data.</text>
</comment>
<dbReference type="EMBL" id="JAPWTJ010000191">
    <property type="protein sequence ID" value="KAJ8981296.1"/>
    <property type="molecule type" value="Genomic_DNA"/>
</dbReference>
<keyword evidence="2" id="KW-0808">Transferase</keyword>
<dbReference type="Gene3D" id="2.170.270.10">
    <property type="entry name" value="SET domain"/>
    <property type="match status" value="1"/>
</dbReference>
<feature type="domain" description="SET" evidence="4">
    <location>
        <begin position="316"/>
        <end position="537"/>
    </location>
</feature>
<evidence type="ECO:0000313" key="6">
    <source>
        <dbReference type="Proteomes" id="UP001162164"/>
    </source>
</evidence>
<dbReference type="PANTHER" id="PTHR46165:SF2">
    <property type="entry name" value="SET AND MYND DOMAIN-CONTAINING PROTEIN 4"/>
    <property type="match status" value="1"/>
</dbReference>